<accession>A0AAD5VQS8</accession>
<proteinExistence type="predicted"/>
<dbReference type="Proteomes" id="UP001213000">
    <property type="component" value="Unassembled WGS sequence"/>
</dbReference>
<dbReference type="PANTHER" id="PTHR10039:SF16">
    <property type="entry name" value="GPI INOSITOL-DEACYLASE"/>
    <property type="match status" value="1"/>
</dbReference>
<evidence type="ECO:0000259" key="2">
    <source>
        <dbReference type="Pfam" id="PF24883"/>
    </source>
</evidence>
<organism evidence="3 4">
    <name type="scientific">Leucocoprinus birnbaumii</name>
    <dbReference type="NCBI Taxonomy" id="56174"/>
    <lineage>
        <taxon>Eukaryota</taxon>
        <taxon>Fungi</taxon>
        <taxon>Dikarya</taxon>
        <taxon>Basidiomycota</taxon>
        <taxon>Agaricomycotina</taxon>
        <taxon>Agaricomycetes</taxon>
        <taxon>Agaricomycetidae</taxon>
        <taxon>Agaricales</taxon>
        <taxon>Agaricineae</taxon>
        <taxon>Agaricaceae</taxon>
        <taxon>Leucocoprinus</taxon>
    </lineage>
</organism>
<protein>
    <recommendedName>
        <fullName evidence="2">Nephrocystin 3-like N-terminal domain-containing protein</fullName>
    </recommendedName>
</protein>
<evidence type="ECO:0000313" key="4">
    <source>
        <dbReference type="Proteomes" id="UP001213000"/>
    </source>
</evidence>
<dbReference type="EMBL" id="JANIEX010000437">
    <property type="protein sequence ID" value="KAJ3567095.1"/>
    <property type="molecule type" value="Genomic_DNA"/>
</dbReference>
<evidence type="ECO:0000313" key="3">
    <source>
        <dbReference type="EMBL" id="KAJ3567095.1"/>
    </source>
</evidence>
<keyword evidence="4" id="KW-1185">Reference proteome</keyword>
<dbReference type="PANTHER" id="PTHR10039">
    <property type="entry name" value="AMELOGENIN"/>
    <property type="match status" value="1"/>
</dbReference>
<dbReference type="InterPro" id="IPR056884">
    <property type="entry name" value="NPHP3-like_N"/>
</dbReference>
<name>A0AAD5VQS8_9AGAR</name>
<dbReference type="Gene3D" id="3.40.50.300">
    <property type="entry name" value="P-loop containing nucleotide triphosphate hydrolases"/>
    <property type="match status" value="1"/>
</dbReference>
<dbReference type="SUPFAM" id="SSF52540">
    <property type="entry name" value="P-loop containing nucleoside triphosphate hydrolases"/>
    <property type="match status" value="1"/>
</dbReference>
<sequence>MSSRPRTKLSGFFNRLFDKSNRNAVAPSGSEPPSTVPPLLNQYSEHGMFSQAHGLVFNNAQFNNNPHFSNVSPDVGSGAGLRKLLKHSMPDAFHDSAARYPPPKCHLSTRKEYIAQITDWAAGNSDHEKPVLWMHGPFGIGKSAVAQTSAEALKATRKLLATLFFSRSNADRSNPRQVFTSIAYQIATQCKAYAIVIDTRIREDPALTTKSLATQFEELLVIPLCQIDVTKEDLDGRVVIIDGLDECRGVSEQREIIKIIAASAHMRTTPFRWFITSRPEDSIIQTMNTLSISPLISQIELPVSRKVDHEILLYLTDEFEKIREQNGLAETWPSEDTLTLLVEHADGLWIYVSTIIRFVNDDNSFGPEHQLRLVLEFTPNVSRVAGMSNPLAEIDVLYTLIMQQIPPTIRVTLQKILLIHSMDIEYYPRHIASSLLLSVEQFRRCCAAVHSVMRLSDSAKPALDEMRLQFLPCVIS</sequence>
<dbReference type="Pfam" id="PF24883">
    <property type="entry name" value="NPHP3_N"/>
    <property type="match status" value="1"/>
</dbReference>
<keyword evidence="1" id="KW-0677">Repeat</keyword>
<dbReference type="InterPro" id="IPR027417">
    <property type="entry name" value="P-loop_NTPase"/>
</dbReference>
<gene>
    <name evidence="3" type="ORF">NP233_g6585</name>
</gene>
<feature type="domain" description="Nephrocystin 3-like N-terminal" evidence="2">
    <location>
        <begin position="116"/>
        <end position="278"/>
    </location>
</feature>
<evidence type="ECO:0000256" key="1">
    <source>
        <dbReference type="ARBA" id="ARBA00022737"/>
    </source>
</evidence>
<reference evidence="3" key="1">
    <citation type="submission" date="2022-07" db="EMBL/GenBank/DDBJ databases">
        <title>Genome Sequence of Leucocoprinus birnbaumii.</title>
        <authorList>
            <person name="Buettner E."/>
        </authorList>
    </citation>
    <scope>NUCLEOTIDE SEQUENCE</scope>
    <source>
        <strain evidence="3">VT141</strain>
    </source>
</reference>
<dbReference type="AlphaFoldDB" id="A0AAD5VQS8"/>
<comment type="caution">
    <text evidence="3">The sequence shown here is derived from an EMBL/GenBank/DDBJ whole genome shotgun (WGS) entry which is preliminary data.</text>
</comment>